<feature type="compositionally biased region" description="Basic and acidic residues" evidence="2">
    <location>
        <begin position="133"/>
        <end position="146"/>
    </location>
</feature>
<dbReference type="Pfam" id="PF01480">
    <property type="entry name" value="PWI"/>
    <property type="match status" value="1"/>
</dbReference>
<evidence type="ECO:0000313" key="5">
    <source>
        <dbReference type="Proteomes" id="UP000013827"/>
    </source>
</evidence>
<evidence type="ECO:0000256" key="1">
    <source>
        <dbReference type="ARBA" id="ARBA00022884"/>
    </source>
</evidence>
<feature type="region of interest" description="Disordered" evidence="2">
    <location>
        <begin position="94"/>
        <end position="146"/>
    </location>
</feature>
<dbReference type="PANTHER" id="PTHR14398:SF0">
    <property type="entry name" value="ZINC FINGER PROTEIN SWM"/>
    <property type="match status" value="1"/>
</dbReference>
<protein>
    <recommendedName>
        <fullName evidence="3">PWI domain-containing protein</fullName>
    </recommendedName>
</protein>
<dbReference type="InterPro" id="IPR002483">
    <property type="entry name" value="PWI_dom"/>
</dbReference>
<dbReference type="AlphaFoldDB" id="A0A0D3KSH9"/>
<dbReference type="GO" id="GO:0005634">
    <property type="term" value="C:nucleus"/>
    <property type="evidence" value="ECO:0007669"/>
    <property type="project" value="TreeGrafter"/>
</dbReference>
<keyword evidence="5" id="KW-1185">Reference proteome</keyword>
<dbReference type="HOGENOM" id="CLU_1780919_0_0_1"/>
<dbReference type="RefSeq" id="XP_005791143.1">
    <property type="nucleotide sequence ID" value="XM_005791086.1"/>
</dbReference>
<evidence type="ECO:0000313" key="4">
    <source>
        <dbReference type="EnsemblProtists" id="EOD38714"/>
    </source>
</evidence>
<dbReference type="STRING" id="2903.R1FYT7"/>
<keyword evidence="1" id="KW-0694">RNA-binding</keyword>
<organism evidence="4 5">
    <name type="scientific">Emiliania huxleyi (strain CCMP1516)</name>
    <dbReference type="NCBI Taxonomy" id="280463"/>
    <lineage>
        <taxon>Eukaryota</taxon>
        <taxon>Haptista</taxon>
        <taxon>Haptophyta</taxon>
        <taxon>Prymnesiophyceae</taxon>
        <taxon>Isochrysidales</taxon>
        <taxon>Noelaerhabdaceae</taxon>
        <taxon>Emiliania</taxon>
    </lineage>
</organism>
<dbReference type="InterPro" id="IPR045137">
    <property type="entry name" value="RBM26/27"/>
</dbReference>
<accession>A0A0D3KSH9</accession>
<dbReference type="EnsemblProtists" id="EOD38714">
    <property type="protein sequence ID" value="EOD38714"/>
    <property type="gene ID" value="EMIHUDRAFT_251686"/>
</dbReference>
<proteinExistence type="predicted"/>
<name>A0A0D3KSH9_EMIH1</name>
<evidence type="ECO:0000256" key="2">
    <source>
        <dbReference type="SAM" id="MobiDB-lite"/>
    </source>
</evidence>
<sequence>MLVANEASLLDWLAAALDPMRAPPPYCAHPPRARGSCGDADPAVLAEYVRELLRKEDKSDAELREYCRDSLTDFLSGETDAFVESLFDAIASGEYERAVGTPTQRPAGRGSSCESWRLSEGDASQPDAGEEPPAEHDAEEAARLGE</sequence>
<dbReference type="PANTHER" id="PTHR14398">
    <property type="entry name" value="RNA RECOGNITION RRM/RNP DOMAIN"/>
    <property type="match status" value="1"/>
</dbReference>
<dbReference type="GeneID" id="17283985"/>
<dbReference type="GO" id="GO:0003723">
    <property type="term" value="F:RNA binding"/>
    <property type="evidence" value="ECO:0007669"/>
    <property type="project" value="UniProtKB-KW"/>
</dbReference>
<reference evidence="5" key="1">
    <citation type="journal article" date="2013" name="Nature">
        <title>Pan genome of the phytoplankton Emiliania underpins its global distribution.</title>
        <authorList>
            <person name="Read B.A."/>
            <person name="Kegel J."/>
            <person name="Klute M.J."/>
            <person name="Kuo A."/>
            <person name="Lefebvre S.C."/>
            <person name="Maumus F."/>
            <person name="Mayer C."/>
            <person name="Miller J."/>
            <person name="Monier A."/>
            <person name="Salamov A."/>
            <person name="Young J."/>
            <person name="Aguilar M."/>
            <person name="Claverie J.M."/>
            <person name="Frickenhaus S."/>
            <person name="Gonzalez K."/>
            <person name="Herman E.K."/>
            <person name="Lin Y.C."/>
            <person name="Napier J."/>
            <person name="Ogata H."/>
            <person name="Sarno A.F."/>
            <person name="Shmutz J."/>
            <person name="Schroeder D."/>
            <person name="de Vargas C."/>
            <person name="Verret F."/>
            <person name="von Dassow P."/>
            <person name="Valentin K."/>
            <person name="Van de Peer Y."/>
            <person name="Wheeler G."/>
            <person name="Dacks J.B."/>
            <person name="Delwiche C.F."/>
            <person name="Dyhrman S.T."/>
            <person name="Glockner G."/>
            <person name="John U."/>
            <person name="Richards T."/>
            <person name="Worden A.Z."/>
            <person name="Zhang X."/>
            <person name="Grigoriev I.V."/>
            <person name="Allen A.E."/>
            <person name="Bidle K."/>
            <person name="Borodovsky M."/>
            <person name="Bowler C."/>
            <person name="Brownlee C."/>
            <person name="Cock J.M."/>
            <person name="Elias M."/>
            <person name="Gladyshev V.N."/>
            <person name="Groth M."/>
            <person name="Guda C."/>
            <person name="Hadaegh A."/>
            <person name="Iglesias-Rodriguez M.D."/>
            <person name="Jenkins J."/>
            <person name="Jones B.M."/>
            <person name="Lawson T."/>
            <person name="Leese F."/>
            <person name="Lindquist E."/>
            <person name="Lobanov A."/>
            <person name="Lomsadze A."/>
            <person name="Malik S.B."/>
            <person name="Marsh M.E."/>
            <person name="Mackinder L."/>
            <person name="Mock T."/>
            <person name="Mueller-Roeber B."/>
            <person name="Pagarete A."/>
            <person name="Parker M."/>
            <person name="Probert I."/>
            <person name="Quesneville H."/>
            <person name="Raines C."/>
            <person name="Rensing S.A."/>
            <person name="Riano-Pachon D.M."/>
            <person name="Richier S."/>
            <person name="Rokitta S."/>
            <person name="Shiraiwa Y."/>
            <person name="Soanes D.M."/>
            <person name="van der Giezen M."/>
            <person name="Wahlund T.M."/>
            <person name="Williams B."/>
            <person name="Wilson W."/>
            <person name="Wolfe G."/>
            <person name="Wurch L.L."/>
        </authorList>
    </citation>
    <scope>NUCLEOTIDE SEQUENCE</scope>
</reference>
<dbReference type="eggNOG" id="KOG2135">
    <property type="taxonomic scope" value="Eukaryota"/>
</dbReference>
<dbReference type="Proteomes" id="UP000013827">
    <property type="component" value="Unassembled WGS sequence"/>
</dbReference>
<reference evidence="4" key="2">
    <citation type="submission" date="2024-10" db="UniProtKB">
        <authorList>
            <consortium name="EnsemblProtists"/>
        </authorList>
    </citation>
    <scope>IDENTIFICATION</scope>
</reference>
<dbReference type="KEGG" id="ehx:EMIHUDRAFT_251686"/>
<feature type="domain" description="PWI" evidence="3">
    <location>
        <begin position="40"/>
        <end position="94"/>
    </location>
</feature>
<dbReference type="PaxDb" id="2903-EOD38714"/>
<evidence type="ECO:0000259" key="3">
    <source>
        <dbReference type="Pfam" id="PF01480"/>
    </source>
</evidence>